<evidence type="ECO:0000259" key="2">
    <source>
        <dbReference type="Pfam" id="PF08327"/>
    </source>
</evidence>
<gene>
    <name evidence="3" type="ORF">HNP84_010185</name>
</gene>
<accession>A0A840PLP7</accession>
<protein>
    <submittedName>
        <fullName evidence="3">Uncharacterized protein YndB with AHSA1/START domain</fullName>
    </submittedName>
</protein>
<dbReference type="Proteomes" id="UP000578449">
    <property type="component" value="Unassembled WGS sequence"/>
</dbReference>
<reference evidence="3 4" key="1">
    <citation type="submission" date="2020-08" db="EMBL/GenBank/DDBJ databases">
        <title>Genomic Encyclopedia of Type Strains, Phase IV (KMG-IV): sequencing the most valuable type-strain genomes for metagenomic binning, comparative biology and taxonomic classification.</title>
        <authorList>
            <person name="Goeker M."/>
        </authorList>
    </citation>
    <scope>NUCLEOTIDE SEQUENCE [LARGE SCALE GENOMIC DNA]</scope>
    <source>
        <strain evidence="3 4">DSM 45615</strain>
    </source>
</reference>
<comment type="similarity">
    <text evidence="1">Belongs to the AHA1 family.</text>
</comment>
<name>A0A840PLP7_9ACTN</name>
<dbReference type="Gene3D" id="3.30.530.20">
    <property type="match status" value="2"/>
</dbReference>
<dbReference type="SUPFAM" id="SSF55961">
    <property type="entry name" value="Bet v1-like"/>
    <property type="match status" value="2"/>
</dbReference>
<proteinExistence type="inferred from homology"/>
<evidence type="ECO:0000313" key="3">
    <source>
        <dbReference type="EMBL" id="MBB5140418.1"/>
    </source>
</evidence>
<dbReference type="InterPro" id="IPR013538">
    <property type="entry name" value="ASHA1/2-like_C"/>
</dbReference>
<comment type="caution">
    <text evidence="3">The sequence shown here is derived from an EMBL/GenBank/DDBJ whole genome shotgun (WGS) entry which is preliminary data.</text>
</comment>
<keyword evidence="4" id="KW-1185">Reference proteome</keyword>
<evidence type="ECO:0000256" key="1">
    <source>
        <dbReference type="ARBA" id="ARBA00006817"/>
    </source>
</evidence>
<evidence type="ECO:0000313" key="4">
    <source>
        <dbReference type="Proteomes" id="UP000578449"/>
    </source>
</evidence>
<dbReference type="RefSeq" id="WP_185057201.1">
    <property type="nucleotide sequence ID" value="NZ_BAABIX010000065.1"/>
</dbReference>
<sequence>MKESLGIVDGRPALRMERTLKHPPEKVWRAITEPAELSRWYPLQVAAMDLHVGGTIRFDDGQGTMVDAVITELDPPHVFAFSERAPESMQRESEDLVHFELRPDPAGCLLIFTHVFDDRYGAASYGSGWHTCLAVLEAALDGREAELPGPQETFDLHESYIKKFALDEGTISVSGETRTIRYERQIMMRPVDAVWTALTEGGASYLPEAVPPGKVTEERAPELLAYEWLHDGEPAGTVRWELSNGPGGARIVLTQTVPASLPTPLPTWRNHIETLVSTLR</sequence>
<organism evidence="3 4">
    <name type="scientific">Thermocatellispora tengchongensis</name>
    <dbReference type="NCBI Taxonomy" id="1073253"/>
    <lineage>
        <taxon>Bacteria</taxon>
        <taxon>Bacillati</taxon>
        <taxon>Actinomycetota</taxon>
        <taxon>Actinomycetes</taxon>
        <taxon>Streptosporangiales</taxon>
        <taxon>Streptosporangiaceae</taxon>
        <taxon>Thermocatellispora</taxon>
    </lineage>
</organism>
<feature type="domain" description="Activator of Hsp90 ATPase homologue 1/2-like C-terminal" evidence="2">
    <location>
        <begin position="22"/>
        <end position="140"/>
    </location>
</feature>
<dbReference type="EMBL" id="JACHGN010000042">
    <property type="protein sequence ID" value="MBB5140418.1"/>
    <property type="molecule type" value="Genomic_DNA"/>
</dbReference>
<dbReference type="Pfam" id="PF08327">
    <property type="entry name" value="AHSA1"/>
    <property type="match status" value="1"/>
</dbReference>
<dbReference type="AlphaFoldDB" id="A0A840PLP7"/>
<dbReference type="InterPro" id="IPR023393">
    <property type="entry name" value="START-like_dom_sf"/>
</dbReference>
<dbReference type="CDD" id="cd08899">
    <property type="entry name" value="SRPBCC_CalC_Aha1-like_6"/>
    <property type="match status" value="1"/>
</dbReference>